<reference evidence="3 4" key="1">
    <citation type="journal article" date="2015" name="Int. J. Syst. Evol. Microbiol.">
        <title>Roseomonas oryzae sp. nov., isolated from paddy rhizosphere soil.</title>
        <authorList>
            <person name="Ramaprasad E.V."/>
            <person name="Sasikala Ch."/>
            <person name="Ramana Ch.V."/>
        </authorList>
    </citation>
    <scope>NUCLEOTIDE SEQUENCE [LARGE SCALE GENOMIC DNA]</scope>
    <source>
        <strain evidence="3 4">KCTC 42542</strain>
    </source>
</reference>
<protein>
    <submittedName>
        <fullName evidence="3">Tyrosine-protein phosphatase</fullName>
    </submittedName>
</protein>
<dbReference type="EMBL" id="VUKA01000002">
    <property type="protein sequence ID" value="KAA2214041.1"/>
    <property type="molecule type" value="Genomic_DNA"/>
</dbReference>
<dbReference type="Proteomes" id="UP000322110">
    <property type="component" value="Unassembled WGS sequence"/>
</dbReference>
<proteinExistence type="inferred from homology"/>
<accession>A0A5B2THT2</accession>
<dbReference type="AlphaFoldDB" id="A0A5B2THT2"/>
<organism evidence="3 4">
    <name type="scientific">Teichococcus oryzae</name>
    <dbReference type="NCBI Taxonomy" id="1608942"/>
    <lineage>
        <taxon>Bacteria</taxon>
        <taxon>Pseudomonadati</taxon>
        <taxon>Pseudomonadota</taxon>
        <taxon>Alphaproteobacteria</taxon>
        <taxon>Acetobacterales</taxon>
        <taxon>Roseomonadaceae</taxon>
        <taxon>Roseomonas</taxon>
    </lineage>
</organism>
<name>A0A5B2THT2_9PROT</name>
<dbReference type="PANTHER" id="PTHR31126:SF1">
    <property type="entry name" value="TYROSINE SPECIFIC PROTEIN PHOSPHATASES DOMAIN-CONTAINING PROTEIN"/>
    <property type="match status" value="1"/>
</dbReference>
<dbReference type="PANTHER" id="PTHR31126">
    <property type="entry name" value="TYROSINE-PROTEIN PHOSPHATASE"/>
    <property type="match status" value="1"/>
</dbReference>
<dbReference type="InterPro" id="IPR029021">
    <property type="entry name" value="Prot-tyrosine_phosphatase-like"/>
</dbReference>
<gene>
    <name evidence="3" type="ORF">F0Q34_08360</name>
</gene>
<dbReference type="GO" id="GO:0004721">
    <property type="term" value="F:phosphoprotein phosphatase activity"/>
    <property type="evidence" value="ECO:0007669"/>
    <property type="project" value="InterPro"/>
</dbReference>
<evidence type="ECO:0000256" key="1">
    <source>
        <dbReference type="ARBA" id="ARBA00009580"/>
    </source>
</evidence>
<dbReference type="InterPro" id="IPR000387">
    <property type="entry name" value="Tyr_Pase_dom"/>
</dbReference>
<dbReference type="Pfam" id="PF13350">
    <property type="entry name" value="Y_phosphatase3"/>
    <property type="match status" value="1"/>
</dbReference>
<comment type="similarity">
    <text evidence="1">Belongs to the protein-tyrosine phosphatase family.</text>
</comment>
<dbReference type="InterPro" id="IPR016130">
    <property type="entry name" value="Tyr_Pase_AS"/>
</dbReference>
<keyword evidence="4" id="KW-1185">Reference proteome</keyword>
<feature type="domain" description="Tyrosine specific protein phosphatases" evidence="2">
    <location>
        <begin position="143"/>
        <end position="205"/>
    </location>
</feature>
<dbReference type="SUPFAM" id="SSF52799">
    <property type="entry name" value="(Phosphotyrosine protein) phosphatases II"/>
    <property type="match status" value="1"/>
</dbReference>
<evidence type="ECO:0000313" key="3">
    <source>
        <dbReference type="EMBL" id="KAA2214041.1"/>
    </source>
</evidence>
<dbReference type="PROSITE" id="PS50056">
    <property type="entry name" value="TYR_PHOSPHATASE_2"/>
    <property type="match status" value="1"/>
</dbReference>
<evidence type="ECO:0000313" key="4">
    <source>
        <dbReference type="Proteomes" id="UP000322110"/>
    </source>
</evidence>
<dbReference type="InterPro" id="IPR026893">
    <property type="entry name" value="Tyr/Ser_Pase_IphP-type"/>
</dbReference>
<dbReference type="PROSITE" id="PS00383">
    <property type="entry name" value="TYR_PHOSPHATASE_1"/>
    <property type="match status" value="1"/>
</dbReference>
<comment type="caution">
    <text evidence="3">The sequence shown here is derived from an EMBL/GenBank/DDBJ whole genome shotgun (WGS) entry which is preliminary data.</text>
</comment>
<dbReference type="Gene3D" id="3.90.190.10">
    <property type="entry name" value="Protein tyrosine phosphatase superfamily"/>
    <property type="match status" value="1"/>
</dbReference>
<sequence length="268" mass="28467">MVRQAPAPFRGPLSMDRAADAQELPRRIDLAGCSNLRDLGGYRGADGRRVRMGQLFRASSLAALTDADLEILGGLGLRTVVDLRGVAERERAPSCLLGPPPEVVSLPVEPTVGASLRDLLLRGNATGEDVLALLARAYDAYATEKLPQFRALLALAAAPERRPLLFHCTAGKDRTGFASALLLIALGVEREVVIEDYLATNRLWRRERSLPPGTPDAVAEALLSAHAPLLEAALDRAMAGHRDEAGFLAGALGLGPAALHALRAALLE</sequence>
<evidence type="ECO:0000259" key="2">
    <source>
        <dbReference type="PROSITE" id="PS50056"/>
    </source>
</evidence>